<comment type="subcellular location">
    <subcellularLocation>
        <location evidence="1">Membrane</location>
        <topology evidence="1">Multi-pass membrane protein</topology>
    </subcellularLocation>
</comment>
<accession>A0A285ZYU8</accession>
<feature type="transmembrane region" description="Helical" evidence="7">
    <location>
        <begin position="504"/>
        <end position="521"/>
    </location>
</feature>
<keyword evidence="9" id="KW-1185">Reference proteome</keyword>
<feature type="transmembrane region" description="Helical" evidence="7">
    <location>
        <begin position="368"/>
        <end position="385"/>
    </location>
</feature>
<evidence type="ECO:0000256" key="1">
    <source>
        <dbReference type="ARBA" id="ARBA00004141"/>
    </source>
</evidence>
<dbReference type="PANTHER" id="PTHR11819:SF195">
    <property type="entry name" value="SODIUM_GLUCOSE COTRANSPORTER 4"/>
    <property type="match status" value="1"/>
</dbReference>
<feature type="transmembrane region" description="Helical" evidence="7">
    <location>
        <begin position="447"/>
        <end position="468"/>
    </location>
</feature>
<dbReference type="NCBIfam" id="TIGR00813">
    <property type="entry name" value="sss"/>
    <property type="match status" value="1"/>
</dbReference>
<evidence type="ECO:0000256" key="4">
    <source>
        <dbReference type="ARBA" id="ARBA00022989"/>
    </source>
</evidence>
<evidence type="ECO:0000256" key="5">
    <source>
        <dbReference type="ARBA" id="ARBA00023136"/>
    </source>
</evidence>
<comment type="similarity">
    <text evidence="2 6">Belongs to the sodium:solute symporter (SSF) (TC 2.A.21) family.</text>
</comment>
<feature type="transmembrane region" description="Helical" evidence="7">
    <location>
        <begin position="81"/>
        <end position="100"/>
    </location>
</feature>
<feature type="transmembrane region" description="Helical" evidence="7">
    <location>
        <begin position="155"/>
        <end position="175"/>
    </location>
</feature>
<feature type="transmembrane region" description="Helical" evidence="7">
    <location>
        <begin position="422"/>
        <end position="441"/>
    </location>
</feature>
<feature type="transmembrane region" description="Helical" evidence="7">
    <location>
        <begin position="305"/>
        <end position="327"/>
    </location>
</feature>
<feature type="transmembrane region" description="Helical" evidence="7">
    <location>
        <begin position="391"/>
        <end position="415"/>
    </location>
</feature>
<dbReference type="AlphaFoldDB" id="A0A285ZYU8"/>
<keyword evidence="5 7" id="KW-0472">Membrane</keyword>
<evidence type="ECO:0000256" key="3">
    <source>
        <dbReference type="ARBA" id="ARBA00022692"/>
    </source>
</evidence>
<evidence type="ECO:0000256" key="7">
    <source>
        <dbReference type="SAM" id="Phobius"/>
    </source>
</evidence>
<dbReference type="GO" id="GO:0005412">
    <property type="term" value="F:D-glucose:sodium symporter activity"/>
    <property type="evidence" value="ECO:0007669"/>
    <property type="project" value="TreeGrafter"/>
</dbReference>
<dbReference type="EMBL" id="OCMT01000002">
    <property type="protein sequence ID" value="SOD14809.1"/>
    <property type="molecule type" value="Genomic_DNA"/>
</dbReference>
<evidence type="ECO:0000256" key="2">
    <source>
        <dbReference type="ARBA" id="ARBA00006434"/>
    </source>
</evidence>
<feature type="transmembrane region" description="Helical" evidence="7">
    <location>
        <begin position="121"/>
        <end position="143"/>
    </location>
</feature>
<dbReference type="OrthoDB" id="9814523at2"/>
<proteinExistence type="inferred from homology"/>
<feature type="transmembrane region" description="Helical" evidence="7">
    <location>
        <begin position="273"/>
        <end position="293"/>
    </location>
</feature>
<gene>
    <name evidence="8" type="ORF">SAMN06297358_1766</name>
</gene>
<keyword evidence="3 7" id="KW-0812">Transmembrane</keyword>
<evidence type="ECO:0000313" key="8">
    <source>
        <dbReference type="EMBL" id="SOD14809.1"/>
    </source>
</evidence>
<feature type="transmembrane region" description="Helical" evidence="7">
    <location>
        <begin position="230"/>
        <end position="252"/>
    </location>
</feature>
<dbReference type="Pfam" id="PF00474">
    <property type="entry name" value="SSF"/>
    <property type="match status" value="1"/>
</dbReference>
<name>A0A285ZYU8_9SPHI</name>
<evidence type="ECO:0000256" key="6">
    <source>
        <dbReference type="RuleBase" id="RU362091"/>
    </source>
</evidence>
<evidence type="ECO:0000313" key="9">
    <source>
        <dbReference type="Proteomes" id="UP000219281"/>
    </source>
</evidence>
<sequence length="522" mass="57656">MKLELIDIAIFAIYIVGIVALGLYASRQSSKSKRDYFLAGDKLPWWMIGGSIIAANISSHHLVGAMGAAYSRGFVAITLEWGAILIGFNALLWIFLPFYIRNGFYTVPEYLEKRFGTSTRVLYAILILFTYIFVEIGAVLYLGGLTLHALFDIPIFYSIIGMALLTGLYTILGGLKAVIWTEMVQLVILVLGGLVLTFATIDKAGGFGAIIESSKDWKMFYPANDPDFPWTMYLGGLLCISVFYCATNQFIVQRVLAAKNEWHGRMGVIFGDYLKFFVPLIITIPALVAPAFLPALEQPDLLFSTLVKTLLPSGLIGLVMAGLISAIMSHISGAINSCTTILTVDVYSEYINKNASDEQAIRFGKRSGVAIIFFGICSAVLLLSYSDKPVFLYLMNLYGLFTPGIATMFLMGVFWKKTKSQGALAAGILTIPLSLAMEFAFPDMPFFNRTGIVFWTCMVVCTVVSLLFKQKEGLELDNLVINYGKSSGTLANQSPSYKGLKNPTLWWAIITAAVLYFYVRYF</sequence>
<dbReference type="Proteomes" id="UP000219281">
    <property type="component" value="Unassembled WGS sequence"/>
</dbReference>
<keyword evidence="4 7" id="KW-1133">Transmembrane helix</keyword>
<dbReference type="PROSITE" id="PS50283">
    <property type="entry name" value="NA_SOLUT_SYMP_3"/>
    <property type="match status" value="1"/>
</dbReference>
<dbReference type="InterPro" id="IPR038377">
    <property type="entry name" value="Na/Glc_symporter_sf"/>
</dbReference>
<feature type="transmembrane region" description="Helical" evidence="7">
    <location>
        <begin position="6"/>
        <end position="25"/>
    </location>
</feature>
<feature type="transmembrane region" description="Helical" evidence="7">
    <location>
        <begin position="45"/>
        <end position="69"/>
    </location>
</feature>
<dbReference type="InterPro" id="IPR001734">
    <property type="entry name" value="Na/solute_symporter"/>
</dbReference>
<reference evidence="9" key="1">
    <citation type="submission" date="2017-09" db="EMBL/GenBank/DDBJ databases">
        <authorList>
            <person name="Varghese N."/>
            <person name="Submissions S."/>
        </authorList>
    </citation>
    <scope>NUCLEOTIDE SEQUENCE [LARGE SCALE GENOMIC DNA]</scope>
    <source>
        <strain evidence="9">CGMCC 1.12803</strain>
    </source>
</reference>
<dbReference type="Gene3D" id="1.20.1730.10">
    <property type="entry name" value="Sodium/glucose cotransporter"/>
    <property type="match status" value="1"/>
</dbReference>
<dbReference type="PANTHER" id="PTHR11819">
    <property type="entry name" value="SOLUTE CARRIER FAMILY 5"/>
    <property type="match status" value="1"/>
</dbReference>
<protein>
    <submittedName>
        <fullName evidence="8">Solute:Na+ symporter, SSS family</fullName>
    </submittedName>
</protein>
<organism evidence="8 9">
    <name type="scientific">Pedobacter xixiisoli</name>
    <dbReference type="NCBI Taxonomy" id="1476464"/>
    <lineage>
        <taxon>Bacteria</taxon>
        <taxon>Pseudomonadati</taxon>
        <taxon>Bacteroidota</taxon>
        <taxon>Sphingobacteriia</taxon>
        <taxon>Sphingobacteriales</taxon>
        <taxon>Sphingobacteriaceae</taxon>
        <taxon>Pedobacter</taxon>
    </lineage>
</organism>
<feature type="transmembrane region" description="Helical" evidence="7">
    <location>
        <begin position="187"/>
        <end position="210"/>
    </location>
</feature>
<dbReference type="RefSeq" id="WP_097131016.1">
    <property type="nucleotide sequence ID" value="NZ_OCMT01000002.1"/>
</dbReference>
<dbReference type="GO" id="GO:0005886">
    <property type="term" value="C:plasma membrane"/>
    <property type="evidence" value="ECO:0007669"/>
    <property type="project" value="TreeGrafter"/>
</dbReference>